<name>A0AAV4QZJ1_CAEEX</name>
<organism evidence="1 2">
    <name type="scientific">Caerostris extrusa</name>
    <name type="common">Bark spider</name>
    <name type="synonym">Caerostris bankana</name>
    <dbReference type="NCBI Taxonomy" id="172846"/>
    <lineage>
        <taxon>Eukaryota</taxon>
        <taxon>Metazoa</taxon>
        <taxon>Ecdysozoa</taxon>
        <taxon>Arthropoda</taxon>
        <taxon>Chelicerata</taxon>
        <taxon>Arachnida</taxon>
        <taxon>Araneae</taxon>
        <taxon>Araneomorphae</taxon>
        <taxon>Entelegynae</taxon>
        <taxon>Araneoidea</taxon>
        <taxon>Araneidae</taxon>
        <taxon>Caerostris</taxon>
    </lineage>
</organism>
<dbReference type="EMBL" id="BPLR01007159">
    <property type="protein sequence ID" value="GIY14895.1"/>
    <property type="molecule type" value="Genomic_DNA"/>
</dbReference>
<gene>
    <name evidence="1" type="ORF">CEXT_801961</name>
</gene>
<proteinExistence type="predicted"/>
<reference evidence="1 2" key="1">
    <citation type="submission" date="2021-06" db="EMBL/GenBank/DDBJ databases">
        <title>Caerostris extrusa draft genome.</title>
        <authorList>
            <person name="Kono N."/>
            <person name="Arakawa K."/>
        </authorList>
    </citation>
    <scope>NUCLEOTIDE SEQUENCE [LARGE SCALE GENOMIC DNA]</scope>
</reference>
<protein>
    <submittedName>
        <fullName evidence="1">Uncharacterized protein</fullName>
    </submittedName>
</protein>
<dbReference type="AlphaFoldDB" id="A0AAV4QZJ1"/>
<dbReference type="Proteomes" id="UP001054945">
    <property type="component" value="Unassembled WGS sequence"/>
</dbReference>
<keyword evidence="2" id="KW-1185">Reference proteome</keyword>
<evidence type="ECO:0000313" key="2">
    <source>
        <dbReference type="Proteomes" id="UP001054945"/>
    </source>
</evidence>
<evidence type="ECO:0000313" key="1">
    <source>
        <dbReference type="EMBL" id="GIY14895.1"/>
    </source>
</evidence>
<comment type="caution">
    <text evidence="1">The sequence shown here is derived from an EMBL/GenBank/DDBJ whole genome shotgun (WGS) entry which is preliminary data.</text>
</comment>
<sequence length="71" mass="8541">MYISNSNMTYCPRTYHISPTSPHFYSKVMDTPQTQWIEYSYWSEYSCNRMILTSPPRFDKVRSIERQNSST</sequence>
<accession>A0AAV4QZJ1</accession>